<organism evidence="3 4">
    <name type="scientific">Coprinopsis marcescibilis</name>
    <name type="common">Agaric fungus</name>
    <name type="synonym">Psathyrella marcescibilis</name>
    <dbReference type="NCBI Taxonomy" id="230819"/>
    <lineage>
        <taxon>Eukaryota</taxon>
        <taxon>Fungi</taxon>
        <taxon>Dikarya</taxon>
        <taxon>Basidiomycota</taxon>
        <taxon>Agaricomycotina</taxon>
        <taxon>Agaricomycetes</taxon>
        <taxon>Agaricomycetidae</taxon>
        <taxon>Agaricales</taxon>
        <taxon>Agaricineae</taxon>
        <taxon>Psathyrellaceae</taxon>
        <taxon>Coprinopsis</taxon>
    </lineage>
</organism>
<dbReference type="AlphaFoldDB" id="A0A5C3KXB4"/>
<dbReference type="OrthoDB" id="3265734at2759"/>
<name>A0A5C3KXB4_COPMA</name>
<keyword evidence="2" id="KW-0812">Transmembrane</keyword>
<evidence type="ECO:0000256" key="1">
    <source>
        <dbReference type="SAM" id="MobiDB-lite"/>
    </source>
</evidence>
<evidence type="ECO:0000313" key="3">
    <source>
        <dbReference type="EMBL" id="TFK20578.1"/>
    </source>
</evidence>
<evidence type="ECO:0000313" key="4">
    <source>
        <dbReference type="Proteomes" id="UP000307440"/>
    </source>
</evidence>
<dbReference type="Proteomes" id="UP000307440">
    <property type="component" value="Unassembled WGS sequence"/>
</dbReference>
<dbReference type="EMBL" id="ML210295">
    <property type="protein sequence ID" value="TFK20578.1"/>
    <property type="molecule type" value="Genomic_DNA"/>
</dbReference>
<evidence type="ECO:0000256" key="2">
    <source>
        <dbReference type="SAM" id="Phobius"/>
    </source>
</evidence>
<keyword evidence="2" id="KW-0472">Membrane</keyword>
<feature type="compositionally biased region" description="Basic and acidic residues" evidence="1">
    <location>
        <begin position="275"/>
        <end position="293"/>
    </location>
</feature>
<keyword evidence="4" id="KW-1185">Reference proteome</keyword>
<proteinExistence type="predicted"/>
<dbReference type="STRING" id="230819.A0A5C3KXB4"/>
<feature type="region of interest" description="Disordered" evidence="1">
    <location>
        <begin position="252"/>
        <end position="333"/>
    </location>
</feature>
<keyword evidence="2" id="KW-1133">Transmembrane helix</keyword>
<accession>A0A5C3KXB4</accession>
<dbReference type="Gene3D" id="2.60.120.260">
    <property type="entry name" value="Galactose-binding domain-like"/>
    <property type="match status" value="1"/>
</dbReference>
<feature type="transmembrane region" description="Helical" evidence="2">
    <location>
        <begin position="161"/>
        <end position="184"/>
    </location>
</feature>
<feature type="region of interest" description="Disordered" evidence="1">
    <location>
        <begin position="196"/>
        <end position="229"/>
    </location>
</feature>
<feature type="compositionally biased region" description="Polar residues" evidence="1">
    <location>
        <begin position="201"/>
        <end position="218"/>
    </location>
</feature>
<protein>
    <submittedName>
        <fullName evidence="3">Uncharacterized protein</fullName>
    </submittedName>
</protein>
<feature type="compositionally biased region" description="Low complexity" evidence="1">
    <location>
        <begin position="219"/>
        <end position="228"/>
    </location>
</feature>
<reference evidence="3 4" key="1">
    <citation type="journal article" date="2019" name="Nat. Ecol. Evol.">
        <title>Megaphylogeny resolves global patterns of mushroom evolution.</title>
        <authorList>
            <person name="Varga T."/>
            <person name="Krizsan K."/>
            <person name="Foldi C."/>
            <person name="Dima B."/>
            <person name="Sanchez-Garcia M."/>
            <person name="Sanchez-Ramirez S."/>
            <person name="Szollosi G.J."/>
            <person name="Szarkandi J.G."/>
            <person name="Papp V."/>
            <person name="Albert L."/>
            <person name="Andreopoulos W."/>
            <person name="Angelini C."/>
            <person name="Antonin V."/>
            <person name="Barry K.W."/>
            <person name="Bougher N.L."/>
            <person name="Buchanan P."/>
            <person name="Buyck B."/>
            <person name="Bense V."/>
            <person name="Catcheside P."/>
            <person name="Chovatia M."/>
            <person name="Cooper J."/>
            <person name="Damon W."/>
            <person name="Desjardin D."/>
            <person name="Finy P."/>
            <person name="Geml J."/>
            <person name="Haridas S."/>
            <person name="Hughes K."/>
            <person name="Justo A."/>
            <person name="Karasinski D."/>
            <person name="Kautmanova I."/>
            <person name="Kiss B."/>
            <person name="Kocsube S."/>
            <person name="Kotiranta H."/>
            <person name="LaButti K.M."/>
            <person name="Lechner B.E."/>
            <person name="Liimatainen K."/>
            <person name="Lipzen A."/>
            <person name="Lukacs Z."/>
            <person name="Mihaltcheva S."/>
            <person name="Morgado L.N."/>
            <person name="Niskanen T."/>
            <person name="Noordeloos M.E."/>
            <person name="Ohm R.A."/>
            <person name="Ortiz-Santana B."/>
            <person name="Ovrebo C."/>
            <person name="Racz N."/>
            <person name="Riley R."/>
            <person name="Savchenko A."/>
            <person name="Shiryaev A."/>
            <person name="Soop K."/>
            <person name="Spirin V."/>
            <person name="Szebenyi C."/>
            <person name="Tomsovsky M."/>
            <person name="Tulloss R.E."/>
            <person name="Uehling J."/>
            <person name="Grigoriev I.V."/>
            <person name="Vagvolgyi C."/>
            <person name="Papp T."/>
            <person name="Martin F.M."/>
            <person name="Miettinen O."/>
            <person name="Hibbett D.S."/>
            <person name="Nagy L.G."/>
        </authorList>
    </citation>
    <scope>NUCLEOTIDE SEQUENCE [LARGE SCALE GENOMIC DNA]</scope>
    <source>
        <strain evidence="3 4">CBS 121175</strain>
    </source>
</reference>
<sequence length="333" mass="35941">MSTGMVDVDISDSSVKYAPSNGWADEGFSAQQGNTTCKRATVPGAKATVSFTGSGITVYGTIPPLQFNDTAEVSTYTLDEDPSSEFQYQAEQDPTNIKHYVSFYQNLAIPYGNHTLTVKHVSGLFYLDYFQVSVQPPGESPGHFELGASSEGRTQPVKPGAIVGAVIGGLALIAAVIITLYYLYKRTEWWTLKNGKPYPKTGSNPTNSSQSDLHLTQNAQPQPSSQAPAPAPLIYVLSTSNATHGAPTMAQFHPVTLHPGSSHVPFGHSDMPYTAERRPHTPPDSHTHDHDEDWQPPAFMKSTLPDSVTQVPPEDQPTSQPPPYSISTDPGNS</sequence>
<gene>
    <name evidence="3" type="ORF">FA15DRAFT_673375</name>
</gene>